<evidence type="ECO:0000256" key="7">
    <source>
        <dbReference type="ARBA" id="ARBA00023145"/>
    </source>
</evidence>
<dbReference type="Gene3D" id="3.40.390.10">
    <property type="entry name" value="Collagenase (Catalytic Domain)"/>
    <property type="match status" value="1"/>
</dbReference>
<dbReference type="PANTHER" id="PTHR10127">
    <property type="entry name" value="DISCOIDIN, CUB, EGF, LAMININ , AND ZINC METALLOPROTEASE DOMAIN CONTAINING"/>
    <property type="match status" value="1"/>
</dbReference>
<keyword evidence="2 10" id="KW-0479">Metal-binding</keyword>
<feature type="binding site" evidence="10">
    <location>
        <position position="159"/>
    </location>
    <ligand>
        <name>Zn(2+)</name>
        <dbReference type="ChEBI" id="CHEBI:29105"/>
        <note>catalytic</note>
    </ligand>
</feature>
<feature type="binding site" evidence="10">
    <location>
        <position position="169"/>
    </location>
    <ligand>
        <name>Zn(2+)</name>
        <dbReference type="ChEBI" id="CHEBI:29105"/>
        <note>catalytic</note>
    </ligand>
</feature>
<organism evidence="13 14">
    <name type="scientific">Rotaria sordida</name>
    <dbReference type="NCBI Taxonomy" id="392033"/>
    <lineage>
        <taxon>Eukaryota</taxon>
        <taxon>Metazoa</taxon>
        <taxon>Spiralia</taxon>
        <taxon>Gnathifera</taxon>
        <taxon>Rotifera</taxon>
        <taxon>Eurotatoria</taxon>
        <taxon>Bdelloidea</taxon>
        <taxon>Philodinida</taxon>
        <taxon>Philodinidae</taxon>
        <taxon>Rotaria</taxon>
    </lineage>
</organism>
<dbReference type="OrthoDB" id="291007at2759"/>
<keyword evidence="8 10" id="KW-1015">Disulfide bond</keyword>
<dbReference type="InterPro" id="IPR006026">
    <property type="entry name" value="Peptidase_Metallo"/>
</dbReference>
<keyword evidence="9" id="KW-0325">Glycoprotein</keyword>
<dbReference type="GO" id="GO:0008270">
    <property type="term" value="F:zinc ion binding"/>
    <property type="evidence" value="ECO:0007669"/>
    <property type="project" value="UniProtKB-UniRule"/>
</dbReference>
<evidence type="ECO:0000256" key="3">
    <source>
        <dbReference type="ARBA" id="ARBA00022729"/>
    </source>
</evidence>
<keyword evidence="7" id="KW-0865">Zymogen</keyword>
<dbReference type="EC" id="3.4.24.-" evidence="11"/>
<feature type="domain" description="Peptidase M12A" evidence="12">
    <location>
        <begin position="53"/>
        <end position="261"/>
    </location>
</feature>
<evidence type="ECO:0000256" key="6">
    <source>
        <dbReference type="ARBA" id="ARBA00023049"/>
    </source>
</evidence>
<keyword evidence="1 10" id="KW-0645">Protease</keyword>
<dbReference type="InterPro" id="IPR001506">
    <property type="entry name" value="Peptidase_M12A"/>
</dbReference>
<accession>A0A814ASM0</accession>
<gene>
    <name evidence="13" type="ORF">RFH988_LOCUS9895</name>
</gene>
<protein>
    <recommendedName>
        <fullName evidence="11">Metalloendopeptidase</fullName>
        <ecNumber evidence="11">3.4.24.-</ecNumber>
    </recommendedName>
</protein>
<dbReference type="GO" id="GO:0006508">
    <property type="term" value="P:proteolysis"/>
    <property type="evidence" value="ECO:0007669"/>
    <property type="project" value="UniProtKB-KW"/>
</dbReference>
<keyword evidence="5 10" id="KW-0862">Zinc</keyword>
<dbReference type="Pfam" id="PF01400">
    <property type="entry name" value="Astacin"/>
    <property type="match status" value="1"/>
</dbReference>
<keyword evidence="3 11" id="KW-0732">Signal</keyword>
<evidence type="ECO:0000256" key="11">
    <source>
        <dbReference type="RuleBase" id="RU361183"/>
    </source>
</evidence>
<feature type="active site" evidence="10">
    <location>
        <position position="160"/>
    </location>
</feature>
<evidence type="ECO:0000256" key="8">
    <source>
        <dbReference type="ARBA" id="ARBA00023157"/>
    </source>
</evidence>
<evidence type="ECO:0000256" key="10">
    <source>
        <dbReference type="PROSITE-ProRule" id="PRU01211"/>
    </source>
</evidence>
<evidence type="ECO:0000256" key="2">
    <source>
        <dbReference type="ARBA" id="ARBA00022723"/>
    </source>
</evidence>
<feature type="chain" id="PRO_5033113327" description="Metalloendopeptidase" evidence="11">
    <location>
        <begin position="19"/>
        <end position="261"/>
    </location>
</feature>
<proteinExistence type="predicted"/>
<evidence type="ECO:0000256" key="1">
    <source>
        <dbReference type="ARBA" id="ARBA00022670"/>
    </source>
</evidence>
<dbReference type="PROSITE" id="PS51864">
    <property type="entry name" value="ASTACIN"/>
    <property type="match status" value="1"/>
</dbReference>
<feature type="binding site" evidence="10">
    <location>
        <position position="163"/>
    </location>
    <ligand>
        <name>Zn(2+)</name>
        <dbReference type="ChEBI" id="CHEBI:29105"/>
        <note>catalytic</note>
    </ligand>
</feature>
<reference evidence="13" key="1">
    <citation type="submission" date="2021-02" db="EMBL/GenBank/DDBJ databases">
        <authorList>
            <person name="Nowell W R."/>
        </authorList>
    </citation>
    <scope>NUCLEOTIDE SEQUENCE</scope>
</reference>
<dbReference type="EMBL" id="CAJNOO010000360">
    <property type="protein sequence ID" value="CAF0919123.1"/>
    <property type="molecule type" value="Genomic_DNA"/>
</dbReference>
<dbReference type="AlphaFoldDB" id="A0A814ASM0"/>
<evidence type="ECO:0000259" key="12">
    <source>
        <dbReference type="PROSITE" id="PS51864"/>
    </source>
</evidence>
<name>A0A814ASM0_9BILA</name>
<evidence type="ECO:0000313" key="13">
    <source>
        <dbReference type="EMBL" id="CAF0919123.1"/>
    </source>
</evidence>
<comment type="caution">
    <text evidence="13">The sequence shown here is derived from an EMBL/GenBank/DDBJ whole genome shotgun (WGS) entry which is preliminary data.</text>
</comment>
<dbReference type="InterPro" id="IPR034035">
    <property type="entry name" value="Astacin-like_dom"/>
</dbReference>
<dbReference type="Proteomes" id="UP000663882">
    <property type="component" value="Unassembled WGS sequence"/>
</dbReference>
<dbReference type="SMART" id="SM00235">
    <property type="entry name" value="ZnMc"/>
    <property type="match status" value="1"/>
</dbReference>
<feature type="signal peptide" evidence="11">
    <location>
        <begin position="1"/>
        <end position="18"/>
    </location>
</feature>
<dbReference type="SUPFAM" id="SSF55486">
    <property type="entry name" value="Metalloproteases ('zincins'), catalytic domain"/>
    <property type="match status" value="1"/>
</dbReference>
<dbReference type="GO" id="GO:0004222">
    <property type="term" value="F:metalloendopeptidase activity"/>
    <property type="evidence" value="ECO:0007669"/>
    <property type="project" value="UniProtKB-UniRule"/>
</dbReference>
<dbReference type="InterPro" id="IPR024079">
    <property type="entry name" value="MetalloPept_cat_dom_sf"/>
</dbReference>
<dbReference type="PRINTS" id="PR00480">
    <property type="entry name" value="ASTACIN"/>
</dbReference>
<evidence type="ECO:0000256" key="5">
    <source>
        <dbReference type="ARBA" id="ARBA00022833"/>
    </source>
</evidence>
<comment type="caution">
    <text evidence="10">Lacks conserved residue(s) required for the propagation of feature annotation.</text>
</comment>
<dbReference type="FunFam" id="3.40.390.10:FF:000015">
    <property type="entry name" value="Meprin A subunit"/>
    <property type="match status" value="1"/>
</dbReference>
<evidence type="ECO:0000313" key="14">
    <source>
        <dbReference type="Proteomes" id="UP000663882"/>
    </source>
</evidence>
<dbReference type="CDD" id="cd04280">
    <property type="entry name" value="ZnMc_astacin_like"/>
    <property type="match status" value="1"/>
</dbReference>
<comment type="cofactor">
    <cofactor evidence="10 11">
        <name>Zn(2+)</name>
        <dbReference type="ChEBI" id="CHEBI:29105"/>
    </cofactor>
    <text evidence="10 11">Binds 1 zinc ion per subunit.</text>
</comment>
<sequence length="261" mass="30075">MLIRNIFIFLILIYSASSFPKYRTVADTNIPDLEEIGGDFEGDIFLTPTTIFRGIGKREPSARWPNGIVPYEISSDYDGYDRAKIISAMRRLERIVSLDPISASYCIRFQPKSADDKYFISIRNGSGCSSYVGRVNEGGQRVTLQMKSYCVDREATVMHEFMHALGFWHEQSRPDRDDYITIDFNNVQSGKEHNFNKYSFEVTDTLNLPYDYNSVMHYSKTAFSMNGRPTIITKDPDVWIGQRNSLSATDIEEIRKYYDCT</sequence>
<keyword evidence="6 10" id="KW-0482">Metalloprotease</keyword>
<keyword evidence="4 10" id="KW-0378">Hydrolase</keyword>
<feature type="disulfide bond" evidence="10">
    <location>
        <begin position="128"/>
        <end position="150"/>
    </location>
</feature>
<evidence type="ECO:0000256" key="4">
    <source>
        <dbReference type="ARBA" id="ARBA00022801"/>
    </source>
</evidence>
<evidence type="ECO:0000256" key="9">
    <source>
        <dbReference type="ARBA" id="ARBA00023180"/>
    </source>
</evidence>
<dbReference type="PANTHER" id="PTHR10127:SF780">
    <property type="entry name" value="METALLOENDOPEPTIDASE"/>
    <property type="match status" value="1"/>
</dbReference>